<dbReference type="EMBL" id="HBKQ01057660">
    <property type="protein sequence ID" value="CAE2284192.1"/>
    <property type="molecule type" value="Transcribed_RNA"/>
</dbReference>
<reference evidence="2" key="1">
    <citation type="submission" date="2021-01" db="EMBL/GenBank/DDBJ databases">
        <authorList>
            <person name="Corre E."/>
            <person name="Pelletier E."/>
            <person name="Niang G."/>
            <person name="Scheremetjew M."/>
            <person name="Finn R."/>
            <person name="Kale V."/>
            <person name="Holt S."/>
            <person name="Cochrane G."/>
            <person name="Meng A."/>
            <person name="Brown T."/>
            <person name="Cohen L."/>
        </authorList>
    </citation>
    <scope>NUCLEOTIDE SEQUENCE</scope>
    <source>
        <strain evidence="2">Isolate 1302-5</strain>
    </source>
</reference>
<protein>
    <recommendedName>
        <fullName evidence="1">Dynein assembly factor 3 C-terminal domain-containing protein</fullName>
    </recommendedName>
</protein>
<organism evidence="2">
    <name type="scientific">Odontella aurita</name>
    <dbReference type="NCBI Taxonomy" id="265563"/>
    <lineage>
        <taxon>Eukaryota</taxon>
        <taxon>Sar</taxon>
        <taxon>Stramenopiles</taxon>
        <taxon>Ochrophyta</taxon>
        <taxon>Bacillariophyta</taxon>
        <taxon>Mediophyceae</taxon>
        <taxon>Biddulphiophycidae</taxon>
        <taxon>Eupodiscales</taxon>
        <taxon>Odontellaceae</taxon>
        <taxon>Odontella</taxon>
    </lineage>
</organism>
<dbReference type="AlphaFoldDB" id="A0A7S4NEN8"/>
<proteinExistence type="predicted"/>
<dbReference type="InterPro" id="IPR028235">
    <property type="entry name" value="DNAAF3_C"/>
</dbReference>
<accession>A0A7S4NEN8</accession>
<name>A0A7S4NEN8_9STRA</name>
<dbReference type="Pfam" id="PF14740">
    <property type="entry name" value="DUF4471"/>
    <property type="match status" value="1"/>
</dbReference>
<gene>
    <name evidence="2" type="ORF">OAUR00152_LOCUS39392</name>
</gene>
<evidence type="ECO:0000313" key="2">
    <source>
        <dbReference type="EMBL" id="CAE2284192.1"/>
    </source>
</evidence>
<evidence type="ECO:0000259" key="1">
    <source>
        <dbReference type="Pfam" id="PF14740"/>
    </source>
</evidence>
<feature type="domain" description="Dynein assembly factor 3 C-terminal" evidence="1">
    <location>
        <begin position="57"/>
        <end position="150"/>
    </location>
</feature>
<sequence length="173" mass="19065">MRTKGDIFSGRSSCAPLLFCNVCYDRRCSLSDEPHSDSAPIETPAYDPASAAAARLFSSSLSGIRIIPLGSRDIAALSTKRKYRGLFHHVSVSQQASDVLKEDRLNAMLAEGATASVETAKFVFPLGGRDKRGEVEEGLRGMCGERGWEEIVAPKRKVELDEERDVLLFRCRK</sequence>